<dbReference type="Pfam" id="PF13873">
    <property type="entry name" value="Myb_DNA-bind_5"/>
    <property type="match status" value="1"/>
</dbReference>
<name>A0A8D9FDZ9_9HEMI</name>
<evidence type="ECO:0000256" key="4">
    <source>
        <dbReference type="ARBA" id="ARBA00023163"/>
    </source>
</evidence>
<proteinExistence type="predicted"/>
<reference evidence="7" key="1">
    <citation type="submission" date="2021-05" db="EMBL/GenBank/DDBJ databases">
        <authorList>
            <person name="Alioto T."/>
            <person name="Alioto T."/>
            <person name="Gomez Garrido J."/>
        </authorList>
    </citation>
    <scope>NUCLEOTIDE SEQUENCE</scope>
</reference>
<evidence type="ECO:0000256" key="3">
    <source>
        <dbReference type="ARBA" id="ARBA00023015"/>
    </source>
</evidence>
<dbReference type="GO" id="GO:0003677">
    <property type="term" value="F:DNA binding"/>
    <property type="evidence" value="ECO:0007669"/>
    <property type="project" value="UniProtKB-KW"/>
</dbReference>
<dbReference type="AlphaFoldDB" id="A0A8D9FDZ9"/>
<keyword evidence="3" id="KW-0805">Transcription regulation</keyword>
<accession>A0A8D9FDZ9</accession>
<comment type="function">
    <text evidence="5">Involved in transvection phenomena (= synapsis-dependent gene expression), where the synaptic pairing of chromosomes carrying genes with which zeste interacts influences the expression of these genes. Zeste binds to DNA and stimulates transcription from a nearby promoter.</text>
</comment>
<keyword evidence="7" id="KW-0238">DNA-binding</keyword>
<sequence length="287" mass="33452">MGRILVLEEEEEGVKIFIEISIVPIVKFLNYKNKMEEEVKRVNFSDEEKKFLETLIMTKYGKIVDSKKTDDGTKAEKKQAWENLAQEFNAQNLLRKRAPTQLKKYWENIKTRRKKLLTQDKNQRLITGGGPEPTGTWSPEPELDSYIQTQVDTELKFPHDSDHYFLTRNKEPVSVVSIVSENEDILVEEYEDPDFNVDNVAMSSTIVNSTVIERPRPETTSRSKKRHCSSFLGTRASAIEEEKTKRLQKVVKSTQYEEDLHKEQLKYEAKRMELVVIQIANAKEKKH</sequence>
<protein>
    <recommendedName>
        <fullName evidence="2">Regulatory protein zeste</fullName>
    </recommendedName>
</protein>
<keyword evidence="4" id="KW-0804">Transcription</keyword>
<feature type="domain" description="Myb/SANT-like DNA-binding" evidence="6">
    <location>
        <begin position="43"/>
        <end position="118"/>
    </location>
</feature>
<evidence type="ECO:0000313" key="7">
    <source>
        <dbReference type="EMBL" id="CAG6787333.1"/>
    </source>
</evidence>
<dbReference type="EMBL" id="HBUF01653226">
    <property type="protein sequence ID" value="CAG6787333.1"/>
    <property type="molecule type" value="Transcribed_RNA"/>
</dbReference>
<dbReference type="PANTHER" id="PTHR21411">
    <property type="entry name" value="APONTIC"/>
    <property type="match status" value="1"/>
</dbReference>
<dbReference type="PANTHER" id="PTHR21411:SF0">
    <property type="entry name" value="REGULATORY PROTEIN ZESTE"/>
    <property type="match status" value="1"/>
</dbReference>
<organism evidence="7">
    <name type="scientific">Cacopsylla melanoneura</name>
    <dbReference type="NCBI Taxonomy" id="428564"/>
    <lineage>
        <taxon>Eukaryota</taxon>
        <taxon>Metazoa</taxon>
        <taxon>Ecdysozoa</taxon>
        <taxon>Arthropoda</taxon>
        <taxon>Hexapoda</taxon>
        <taxon>Insecta</taxon>
        <taxon>Pterygota</taxon>
        <taxon>Neoptera</taxon>
        <taxon>Paraneoptera</taxon>
        <taxon>Hemiptera</taxon>
        <taxon>Sternorrhyncha</taxon>
        <taxon>Psylloidea</taxon>
        <taxon>Psyllidae</taxon>
        <taxon>Psyllinae</taxon>
        <taxon>Cacopsylla</taxon>
    </lineage>
</organism>
<evidence type="ECO:0000256" key="2">
    <source>
        <dbReference type="ARBA" id="ARBA00016807"/>
    </source>
</evidence>
<comment type="subunit">
    <text evidence="1">Self-associates forming complexes of several hundred monomers.</text>
</comment>
<evidence type="ECO:0000259" key="6">
    <source>
        <dbReference type="Pfam" id="PF13873"/>
    </source>
</evidence>
<evidence type="ECO:0000256" key="5">
    <source>
        <dbReference type="ARBA" id="ARBA00025466"/>
    </source>
</evidence>
<evidence type="ECO:0000256" key="1">
    <source>
        <dbReference type="ARBA" id="ARBA00011764"/>
    </source>
</evidence>
<dbReference type="InterPro" id="IPR028002">
    <property type="entry name" value="Myb_DNA-bind_5"/>
</dbReference>